<organism evidence="1 2">
    <name type="scientific">Flaviflexus salsibiostraticola</name>
    <dbReference type="NCBI Taxonomy" id="1282737"/>
    <lineage>
        <taxon>Bacteria</taxon>
        <taxon>Bacillati</taxon>
        <taxon>Actinomycetota</taxon>
        <taxon>Actinomycetes</taxon>
        <taxon>Actinomycetales</taxon>
        <taxon>Actinomycetaceae</taxon>
        <taxon>Flaviflexus</taxon>
    </lineage>
</organism>
<dbReference type="OrthoDB" id="3266512at2"/>
<dbReference type="RefSeq" id="WP_126040982.1">
    <property type="nucleotide sequence ID" value="NZ_CP034438.1"/>
</dbReference>
<dbReference type="EMBL" id="CP034438">
    <property type="protein sequence ID" value="AZN30332.1"/>
    <property type="molecule type" value="Genomic_DNA"/>
</dbReference>
<name>A0A3Q8WUF0_9ACTO</name>
<dbReference type="Proteomes" id="UP000270021">
    <property type="component" value="Chromosome"/>
</dbReference>
<reference evidence="1 2" key="1">
    <citation type="submission" date="2018-12" db="EMBL/GenBank/DDBJ databases">
        <title>Complete genome sequence of Flaviflexus salsibiostraticola KCTC 33148.</title>
        <authorList>
            <person name="Bae J.-W."/>
        </authorList>
    </citation>
    <scope>NUCLEOTIDE SEQUENCE [LARGE SCALE GENOMIC DNA]</scope>
    <source>
        <strain evidence="1 2">KCTC 33148</strain>
    </source>
</reference>
<dbReference type="InterPro" id="IPR040931">
    <property type="entry name" value="CDCA"/>
</dbReference>
<proteinExistence type="predicted"/>
<sequence>MEQFAKLARGSIAPDPDHPALGPLALADADGSLYTATDELLPGRCIDGRRPTTPYQTIAPCAPGASLSLLIGLAATRGIADPMWGAGELAARLTEAGMEPHIHTGPDDHSSGCGALDWAPDIIALANETEPLVRECAEALDMRVPTTYPLASLTGEALDSAGIYRIFHEDPGSRVTPLRGVHSEIAIVVNHEKGTTIDQNTLDRLGGVDVFDVDVWSLEVAADWLADQFGVDRERALSAMNAFTIATLAFLAEPTMTVLHHN</sequence>
<dbReference type="SUPFAM" id="SSF159779">
    <property type="entry name" value="CdCA1 repeat-like"/>
    <property type="match status" value="1"/>
</dbReference>
<accession>A0A3Q8WUF0</accession>
<protein>
    <submittedName>
        <fullName evidence="1">Uncharacterized protein</fullName>
    </submittedName>
</protein>
<evidence type="ECO:0000313" key="2">
    <source>
        <dbReference type="Proteomes" id="UP000270021"/>
    </source>
</evidence>
<evidence type="ECO:0000313" key="1">
    <source>
        <dbReference type="EMBL" id="AZN30332.1"/>
    </source>
</evidence>
<dbReference type="AlphaFoldDB" id="A0A3Q8WUF0"/>
<dbReference type="KEGG" id="fsl:EJO69_08450"/>
<gene>
    <name evidence="1" type="ORF">EJO69_08450</name>
</gene>
<keyword evidence="2" id="KW-1185">Reference proteome</keyword>
<dbReference type="Pfam" id="PF18484">
    <property type="entry name" value="CDCA"/>
    <property type="match status" value="1"/>
</dbReference>